<feature type="transmembrane region" description="Helical" evidence="11">
    <location>
        <begin position="409"/>
        <end position="429"/>
    </location>
</feature>
<evidence type="ECO:0000256" key="1">
    <source>
        <dbReference type="ARBA" id="ARBA00001947"/>
    </source>
</evidence>
<feature type="transmembrane region" description="Helical" evidence="11">
    <location>
        <begin position="258"/>
        <end position="280"/>
    </location>
</feature>
<feature type="transmembrane region" description="Helical" evidence="11">
    <location>
        <begin position="353"/>
        <end position="373"/>
    </location>
</feature>
<keyword evidence="5 11" id="KW-0812">Transmembrane</keyword>
<reference evidence="14" key="1">
    <citation type="submission" date="2016-10" db="EMBL/GenBank/DDBJ databases">
        <authorList>
            <person name="Varghese N."/>
            <person name="Submissions S."/>
        </authorList>
    </citation>
    <scope>NUCLEOTIDE SEQUENCE [LARGE SCALE GENOMIC DNA]</scope>
    <source>
        <strain evidence="14">DSM 15310</strain>
    </source>
</reference>
<dbReference type="CDD" id="cd06160">
    <property type="entry name" value="S2P-M50_like_2"/>
    <property type="match status" value="1"/>
</dbReference>
<feature type="transmembrane region" description="Helical" evidence="11">
    <location>
        <begin position="170"/>
        <end position="193"/>
    </location>
</feature>
<dbReference type="EMBL" id="FOHS01000002">
    <property type="protein sequence ID" value="SET52436.1"/>
    <property type="molecule type" value="Genomic_DNA"/>
</dbReference>
<name>A0A1I0F330_9BACT</name>
<evidence type="ECO:0000256" key="10">
    <source>
        <dbReference type="SAM" id="MobiDB-lite"/>
    </source>
</evidence>
<evidence type="ECO:0000256" key="5">
    <source>
        <dbReference type="ARBA" id="ARBA00022692"/>
    </source>
</evidence>
<evidence type="ECO:0000256" key="4">
    <source>
        <dbReference type="ARBA" id="ARBA00022670"/>
    </source>
</evidence>
<dbReference type="Proteomes" id="UP000198697">
    <property type="component" value="Unassembled WGS sequence"/>
</dbReference>
<accession>A0A1I0F330</accession>
<dbReference type="InterPro" id="IPR008915">
    <property type="entry name" value="Peptidase_M50"/>
</dbReference>
<evidence type="ECO:0000256" key="2">
    <source>
        <dbReference type="ARBA" id="ARBA00004141"/>
    </source>
</evidence>
<comment type="similarity">
    <text evidence="3">Belongs to the peptidase M50B family.</text>
</comment>
<keyword evidence="9 11" id="KW-0472">Membrane</keyword>
<feature type="transmembrane region" description="Helical" evidence="11">
    <location>
        <begin position="141"/>
        <end position="158"/>
    </location>
</feature>
<sequence length="430" mass="47446">MPFPPEPILPDQTPPPEPLLPLPFPDAAGPPAFTAAEAEADARHVFRRYERAPWPRPVRYGLHLLLFLITLLTTTLAGVTLVDNTFLQTLLPFELLAQPLAQVWAALRPGLWYAGPFLAVLTVHEFGHYFTARHNRISSSLPYFIPLPLGFGTFGAVIRIRELIHSRREFFDVGLAGPLAGFVVAVGVLWYGLTHLPPLEYLFQIHPELRQYGADYARYAYQNLAPGSIVTLGQPLLFQGMAALLADPALLPHPYELLHYPVLVAGVFSLFFTALNLLPIGQLDGGHIVYGLLGPRRAARVSVLLFLAFIFYAGLGLFTIHTSAEDWLTWSLPYALYLWLVLRRVVPTARRAVLLAGGVWLGQVALASAFAGLQGNPGWLLFGLLLARATGIFHPPAPDERPLSTGRKVLGWLMLLIFVLCFAPSPIIIQ</sequence>
<dbReference type="STRING" id="82805.SAMN04487998_2105"/>
<evidence type="ECO:0000313" key="13">
    <source>
        <dbReference type="EMBL" id="SET52436.1"/>
    </source>
</evidence>
<keyword evidence="6" id="KW-0378">Hydrolase</keyword>
<keyword evidence="7" id="KW-0809">Transit peptide</keyword>
<evidence type="ECO:0000256" key="11">
    <source>
        <dbReference type="SAM" id="Phobius"/>
    </source>
</evidence>
<feature type="region of interest" description="Disordered" evidence="10">
    <location>
        <begin position="1"/>
        <end position="21"/>
    </location>
</feature>
<dbReference type="GO" id="GO:0006508">
    <property type="term" value="P:proteolysis"/>
    <property type="evidence" value="ECO:0007669"/>
    <property type="project" value="UniProtKB-KW"/>
</dbReference>
<evidence type="ECO:0000256" key="7">
    <source>
        <dbReference type="ARBA" id="ARBA00022946"/>
    </source>
</evidence>
<proteinExistence type="inferred from homology"/>
<dbReference type="PANTHER" id="PTHR31412:SF0">
    <property type="entry name" value="ZINC METALLOPROTEASE EGY1, CHLOROPLASTIC-RELATED"/>
    <property type="match status" value="1"/>
</dbReference>
<keyword evidence="14" id="KW-1185">Reference proteome</keyword>
<organism evidence="13 14">
    <name type="scientific">Hymenobacter actinosclerus</name>
    <dbReference type="NCBI Taxonomy" id="82805"/>
    <lineage>
        <taxon>Bacteria</taxon>
        <taxon>Pseudomonadati</taxon>
        <taxon>Bacteroidota</taxon>
        <taxon>Cytophagia</taxon>
        <taxon>Cytophagales</taxon>
        <taxon>Hymenobacteraceae</taxon>
        <taxon>Hymenobacter</taxon>
    </lineage>
</organism>
<comment type="subcellular location">
    <subcellularLocation>
        <location evidence="2">Membrane</location>
        <topology evidence="2">Multi-pass membrane protein</topology>
    </subcellularLocation>
</comment>
<dbReference type="AlphaFoldDB" id="A0A1I0F330"/>
<feature type="domain" description="Peptidase M50" evidence="12">
    <location>
        <begin position="117"/>
        <end position="302"/>
    </location>
</feature>
<evidence type="ECO:0000256" key="6">
    <source>
        <dbReference type="ARBA" id="ARBA00022801"/>
    </source>
</evidence>
<dbReference type="InterPro" id="IPR044838">
    <property type="entry name" value="EGY1-like"/>
</dbReference>
<evidence type="ECO:0000259" key="12">
    <source>
        <dbReference type="Pfam" id="PF02163"/>
    </source>
</evidence>
<dbReference type="GO" id="GO:0008233">
    <property type="term" value="F:peptidase activity"/>
    <property type="evidence" value="ECO:0007669"/>
    <property type="project" value="UniProtKB-KW"/>
</dbReference>
<evidence type="ECO:0000256" key="8">
    <source>
        <dbReference type="ARBA" id="ARBA00022989"/>
    </source>
</evidence>
<evidence type="ECO:0000256" key="3">
    <source>
        <dbReference type="ARBA" id="ARBA00007931"/>
    </source>
</evidence>
<feature type="transmembrane region" description="Helical" evidence="11">
    <location>
        <begin position="327"/>
        <end position="346"/>
    </location>
</feature>
<dbReference type="PANTHER" id="PTHR31412">
    <property type="entry name" value="ZINC METALLOPROTEASE EGY1"/>
    <property type="match status" value="1"/>
</dbReference>
<keyword evidence="8 11" id="KW-1133">Transmembrane helix</keyword>
<evidence type="ECO:0000313" key="14">
    <source>
        <dbReference type="Proteomes" id="UP000198697"/>
    </source>
</evidence>
<feature type="transmembrane region" description="Helical" evidence="11">
    <location>
        <begin position="60"/>
        <end position="82"/>
    </location>
</feature>
<feature type="transmembrane region" description="Helical" evidence="11">
    <location>
        <begin position="301"/>
        <end position="321"/>
    </location>
</feature>
<gene>
    <name evidence="13" type="ORF">SAMN04487998_2105</name>
</gene>
<keyword evidence="4" id="KW-0645">Protease</keyword>
<dbReference type="RefSeq" id="WP_245744988.1">
    <property type="nucleotide sequence ID" value="NZ_FOHS01000002.1"/>
</dbReference>
<dbReference type="Pfam" id="PF02163">
    <property type="entry name" value="Peptidase_M50"/>
    <property type="match status" value="1"/>
</dbReference>
<evidence type="ECO:0000256" key="9">
    <source>
        <dbReference type="ARBA" id="ARBA00023136"/>
    </source>
</evidence>
<protein>
    <submittedName>
        <fullName evidence="13">Peptidase family M50</fullName>
    </submittedName>
</protein>
<dbReference type="GO" id="GO:0016020">
    <property type="term" value="C:membrane"/>
    <property type="evidence" value="ECO:0007669"/>
    <property type="project" value="UniProtKB-SubCell"/>
</dbReference>
<comment type="cofactor">
    <cofactor evidence="1">
        <name>Zn(2+)</name>
        <dbReference type="ChEBI" id="CHEBI:29105"/>
    </cofactor>
</comment>